<reference evidence="1" key="2">
    <citation type="submission" date="2025-08" db="UniProtKB">
        <authorList>
            <consortium name="Ensembl"/>
        </authorList>
    </citation>
    <scope>IDENTIFICATION</scope>
</reference>
<sequence>MGPGIVLVSSHGKMLDLTMTRATKIGLYLSEPIESSTSTTRGFYCLSQLQQHNMRQGPGTAELRTVFRRGCELLLCRVGRCFRALQAPCRPLLTVHGLHLPYLLSCPISCSWLWFPEGSRLHRLPCVLTLWWVCKWQSPGKETGEHGHGSSGGHGGFRLLPRSTCFISSGHQDCITRTMTMLRALLQLKT</sequence>
<protein>
    <submittedName>
        <fullName evidence="1">Uncharacterized protein</fullName>
    </submittedName>
</protein>
<organism evidence="1 2">
    <name type="scientific">Pan troglodytes</name>
    <name type="common">Chimpanzee</name>
    <dbReference type="NCBI Taxonomy" id="9598"/>
    <lineage>
        <taxon>Eukaryota</taxon>
        <taxon>Metazoa</taxon>
        <taxon>Chordata</taxon>
        <taxon>Craniata</taxon>
        <taxon>Vertebrata</taxon>
        <taxon>Euteleostomi</taxon>
        <taxon>Mammalia</taxon>
        <taxon>Eutheria</taxon>
        <taxon>Euarchontoglires</taxon>
        <taxon>Primates</taxon>
        <taxon>Haplorrhini</taxon>
        <taxon>Catarrhini</taxon>
        <taxon>Hominidae</taxon>
        <taxon>Pan</taxon>
    </lineage>
</organism>
<dbReference type="EMBL" id="AACZ04015965">
    <property type="status" value="NOT_ANNOTATED_CDS"/>
    <property type="molecule type" value="Genomic_DNA"/>
</dbReference>
<reference evidence="1" key="3">
    <citation type="submission" date="2025-09" db="UniProtKB">
        <authorList>
            <consortium name="Ensembl"/>
        </authorList>
    </citation>
    <scope>IDENTIFICATION</scope>
</reference>
<name>A0A2I3RSZ6_PANTR</name>
<accession>A0A2I3RSZ6</accession>
<dbReference type="Ensembl" id="ENSPTRT00000093331.1">
    <property type="protein sequence ID" value="ENSPTRP00000067441.1"/>
    <property type="gene ID" value="ENSPTRG00000043470.1"/>
</dbReference>
<reference evidence="1 2" key="1">
    <citation type="journal article" date="2005" name="Nature">
        <title>Initial sequence of the chimpanzee genome and comparison with the human genome.</title>
        <authorList>
            <consortium name="Chimpanzee sequencing and analysis consortium"/>
        </authorList>
    </citation>
    <scope>NUCLEOTIDE SEQUENCE [LARGE SCALE GENOMIC DNA]</scope>
</reference>
<evidence type="ECO:0000313" key="1">
    <source>
        <dbReference type="Ensembl" id="ENSPTRP00000067441.1"/>
    </source>
</evidence>
<evidence type="ECO:0000313" key="2">
    <source>
        <dbReference type="Proteomes" id="UP000002277"/>
    </source>
</evidence>
<keyword evidence="2" id="KW-1185">Reference proteome</keyword>
<dbReference type="AlphaFoldDB" id="A0A2I3RSZ6"/>
<dbReference type="Proteomes" id="UP000002277">
    <property type="component" value="Chromosome 8"/>
</dbReference>
<proteinExistence type="predicted"/>
<dbReference type="InParanoid" id="A0A2I3RSZ6"/>